<dbReference type="InterPro" id="IPR024747">
    <property type="entry name" value="Pyridox_Oxase-rel"/>
</dbReference>
<organism evidence="2 3">
    <name type="scientific">Mesosutterella multiformis</name>
    <dbReference type="NCBI Taxonomy" id="2259133"/>
    <lineage>
        <taxon>Bacteria</taxon>
        <taxon>Pseudomonadati</taxon>
        <taxon>Pseudomonadota</taxon>
        <taxon>Betaproteobacteria</taxon>
        <taxon>Burkholderiales</taxon>
        <taxon>Sutterellaceae</taxon>
        <taxon>Mesosutterella</taxon>
    </lineage>
</organism>
<name>A0A388SIC9_9BURK</name>
<sequence length="209" mass="22893">MINLSRRKALTLAAAAALAPAASSAFAETAEKKGTKDMPMRNQKYALTRAECLKVIEHTDHAVLSTADSTGDPYGVPVTPFMYNGKIYFHGVGAGIGRRTANLTQNPRASMCWIAKGDTNEPELDVDYVSVIVSGPIRIVQDPKEKVELMRLMLARHTPSINVDKAIADRVKKIEMLTNVYELTPEHMTGKGTGSAYVSYFGHKRPETK</sequence>
<feature type="chain" id="PRO_5030071327" description="Pyridoxamine 5'-phosphate oxidase family protein" evidence="1">
    <location>
        <begin position="28"/>
        <end position="209"/>
    </location>
</feature>
<evidence type="ECO:0000313" key="2">
    <source>
        <dbReference type="EMBL" id="GBO94464.1"/>
    </source>
</evidence>
<dbReference type="AlphaFoldDB" id="A0A388SIC9"/>
<keyword evidence="1" id="KW-0732">Signal</keyword>
<evidence type="ECO:0000256" key="1">
    <source>
        <dbReference type="SAM" id="SignalP"/>
    </source>
</evidence>
<protein>
    <recommendedName>
        <fullName evidence="4">Pyridoxamine 5'-phosphate oxidase family protein</fullName>
    </recommendedName>
</protein>
<accession>A0A388SIC9</accession>
<gene>
    <name evidence="2" type="ORF">MESMUL_18180</name>
</gene>
<reference evidence="2 3" key="1">
    <citation type="journal article" date="2018" name="Int. J. Syst. Evol. Microbiol.">
        <title>Mesosutterella multiformis gen. nov., sp. nov., a member of the family Sutterellaceae and Sutterella megalosphaeroides sp. nov., isolated from human faeces.</title>
        <authorList>
            <person name="Sakamoto M."/>
            <person name="Ikeyama N."/>
            <person name="Kunihiro T."/>
            <person name="Iino T."/>
            <person name="Yuki M."/>
            <person name="Ohkuma M."/>
        </authorList>
    </citation>
    <scope>NUCLEOTIDE SEQUENCE [LARGE SCALE GENOMIC DNA]</scope>
    <source>
        <strain evidence="2 3">4NBBH2</strain>
    </source>
</reference>
<dbReference type="Gene3D" id="2.30.110.10">
    <property type="entry name" value="Electron Transport, Fmn-binding Protein, Chain A"/>
    <property type="match status" value="1"/>
</dbReference>
<feature type="signal peptide" evidence="1">
    <location>
        <begin position="1"/>
        <end position="27"/>
    </location>
</feature>
<dbReference type="InterPro" id="IPR012349">
    <property type="entry name" value="Split_barrel_FMN-bd"/>
</dbReference>
<dbReference type="PROSITE" id="PS51318">
    <property type="entry name" value="TAT"/>
    <property type="match status" value="1"/>
</dbReference>
<evidence type="ECO:0000313" key="3">
    <source>
        <dbReference type="Proteomes" id="UP000266091"/>
    </source>
</evidence>
<dbReference type="SUPFAM" id="SSF50475">
    <property type="entry name" value="FMN-binding split barrel"/>
    <property type="match status" value="1"/>
</dbReference>
<dbReference type="OrthoDB" id="9794935at2"/>
<dbReference type="InterPro" id="IPR006311">
    <property type="entry name" value="TAT_signal"/>
</dbReference>
<comment type="caution">
    <text evidence="2">The sequence shown here is derived from an EMBL/GenBank/DDBJ whole genome shotgun (WGS) entry which is preliminary data.</text>
</comment>
<evidence type="ECO:0008006" key="4">
    <source>
        <dbReference type="Google" id="ProtNLM"/>
    </source>
</evidence>
<proteinExistence type="predicted"/>
<dbReference type="RefSeq" id="WP_116270721.1">
    <property type="nucleotide sequence ID" value="NZ_BGZJ01000002.1"/>
</dbReference>
<accession>A0A401LIX8</accession>
<dbReference type="EMBL" id="BGZJ01000002">
    <property type="protein sequence ID" value="GBO94464.1"/>
    <property type="molecule type" value="Genomic_DNA"/>
</dbReference>
<keyword evidence="3" id="KW-1185">Reference proteome</keyword>
<dbReference type="PANTHER" id="PTHR34071">
    <property type="entry name" value="5-NITROIMIDAZOLE ANTIBIOTICS RESISTANCE PROTEIN, NIMA-FAMILY-RELATED PROTEIN-RELATED"/>
    <property type="match status" value="1"/>
</dbReference>
<dbReference type="Pfam" id="PF12900">
    <property type="entry name" value="Pyridox_ox_2"/>
    <property type="match status" value="1"/>
</dbReference>
<dbReference type="Proteomes" id="UP000266091">
    <property type="component" value="Unassembled WGS sequence"/>
</dbReference>
<dbReference type="PANTHER" id="PTHR34071:SF2">
    <property type="entry name" value="FLAVIN-NUCLEOTIDE-BINDING PROTEIN"/>
    <property type="match status" value="1"/>
</dbReference>